<reference evidence="2 3" key="1">
    <citation type="submission" date="2017-04" db="EMBL/GenBank/DDBJ databases">
        <title>Comparative genome analysis of Subtercola boreus.</title>
        <authorList>
            <person name="Cho Y.-J."/>
            <person name="Cho A."/>
            <person name="Kim O.-S."/>
            <person name="Lee J.-I."/>
        </authorList>
    </citation>
    <scope>NUCLEOTIDE SEQUENCE [LARGE SCALE GENOMIC DNA]</scope>
    <source>
        <strain evidence="2 3">P27444</strain>
    </source>
</reference>
<dbReference type="AlphaFoldDB" id="A0A3E0VVA6"/>
<comment type="caution">
    <text evidence="2">The sequence shown here is derived from an EMBL/GenBank/DDBJ whole genome shotgun (WGS) entry which is preliminary data.</text>
</comment>
<name>A0A3E0VVA6_9MICO</name>
<gene>
    <name evidence="2" type="ORF">B7R21_07710</name>
</gene>
<feature type="transmembrane region" description="Helical" evidence="1">
    <location>
        <begin position="326"/>
        <end position="345"/>
    </location>
</feature>
<feature type="transmembrane region" description="Helical" evidence="1">
    <location>
        <begin position="103"/>
        <end position="121"/>
    </location>
</feature>
<feature type="transmembrane region" description="Helical" evidence="1">
    <location>
        <begin position="46"/>
        <end position="70"/>
    </location>
</feature>
<evidence type="ECO:0000256" key="1">
    <source>
        <dbReference type="SAM" id="Phobius"/>
    </source>
</evidence>
<dbReference type="OrthoDB" id="3802671at2"/>
<feature type="transmembrane region" description="Helical" evidence="1">
    <location>
        <begin position="155"/>
        <end position="173"/>
    </location>
</feature>
<organism evidence="2 3">
    <name type="scientific">Subtercola boreus</name>
    <dbReference type="NCBI Taxonomy" id="120213"/>
    <lineage>
        <taxon>Bacteria</taxon>
        <taxon>Bacillati</taxon>
        <taxon>Actinomycetota</taxon>
        <taxon>Actinomycetes</taxon>
        <taxon>Micrococcales</taxon>
        <taxon>Microbacteriaceae</taxon>
        <taxon>Subtercola</taxon>
    </lineage>
</organism>
<keyword evidence="1" id="KW-0472">Membrane</keyword>
<keyword evidence="1" id="KW-0812">Transmembrane</keyword>
<dbReference type="EMBL" id="NBXA01000017">
    <property type="protein sequence ID" value="RFA13711.1"/>
    <property type="molecule type" value="Genomic_DNA"/>
</dbReference>
<sequence>MFSILSRTLRLVAARWPQLLAWYLAGWLARYLLIEVAAFFGATSALVGLLLMPLAILARLGSYIAMFLTLRSALPGFVSIEVKGEDAVDRTTTTGVPSPRQRLYDILLVSILPFFAFYAAWQLLADDTRQYAQAALKNINFFEGTHTNSVLSIEVSPYSIGAILVAFAGRFLIKRYSSRLPRWTNLVAVYLEAVWVYLTLFLITSYQKEFQTWLSDRQAMRSLDELRQGLIGFFTPIGWIYDGAQQLVNEVGGLVLLPIAWLTLAGIVYGRALASPRLGLRVPDNRLYTGARARFARLPPALSTRLKDLGSDWAGRWRPFADALLLIWRAGVVPMGIFILAYTVLRASNTWLDFAAVRVIGPHDLSSWWMNFDQILSFVVDVIVEPLRLCLVAAAYNFCLVRLEKRREVAARVTA</sequence>
<feature type="transmembrane region" description="Helical" evidence="1">
    <location>
        <begin position="185"/>
        <end position="206"/>
    </location>
</feature>
<feature type="transmembrane region" description="Helical" evidence="1">
    <location>
        <begin position="251"/>
        <end position="270"/>
    </location>
</feature>
<proteinExistence type="predicted"/>
<evidence type="ECO:0000313" key="2">
    <source>
        <dbReference type="EMBL" id="RFA13711.1"/>
    </source>
</evidence>
<evidence type="ECO:0000313" key="3">
    <source>
        <dbReference type="Proteomes" id="UP000256709"/>
    </source>
</evidence>
<dbReference type="Proteomes" id="UP000256709">
    <property type="component" value="Unassembled WGS sequence"/>
</dbReference>
<accession>A0A3E0VVA6</accession>
<keyword evidence="1" id="KW-1133">Transmembrane helix</keyword>
<protein>
    <submittedName>
        <fullName evidence="2">Uncharacterized protein</fullName>
    </submittedName>
</protein>
<feature type="transmembrane region" description="Helical" evidence="1">
    <location>
        <begin position="375"/>
        <end position="398"/>
    </location>
</feature>
<dbReference type="RefSeq" id="WP_116282671.1">
    <property type="nucleotide sequence ID" value="NZ_NBXA01000017.1"/>
</dbReference>
<feature type="transmembrane region" description="Helical" evidence="1">
    <location>
        <begin position="20"/>
        <end position="40"/>
    </location>
</feature>